<comment type="caution">
    <text evidence="2">The sequence shown here is derived from an EMBL/GenBank/DDBJ whole genome shotgun (WGS) entry which is preliminary data.</text>
</comment>
<sequence>MRTISYCMKDILNQARTKRTRRQIHHLSLPPQIISEQFVKISQPNKKLNSGKSLNPPYLFKNRQIYRRRSTPEKGSSRTSRKFTI</sequence>
<evidence type="ECO:0000313" key="3">
    <source>
        <dbReference type="Proteomes" id="UP001163823"/>
    </source>
</evidence>
<evidence type="ECO:0000256" key="1">
    <source>
        <dbReference type="SAM" id="MobiDB-lite"/>
    </source>
</evidence>
<organism evidence="2 3">
    <name type="scientific">Quillaja saponaria</name>
    <name type="common">Soap bark tree</name>
    <dbReference type="NCBI Taxonomy" id="32244"/>
    <lineage>
        <taxon>Eukaryota</taxon>
        <taxon>Viridiplantae</taxon>
        <taxon>Streptophyta</taxon>
        <taxon>Embryophyta</taxon>
        <taxon>Tracheophyta</taxon>
        <taxon>Spermatophyta</taxon>
        <taxon>Magnoliopsida</taxon>
        <taxon>eudicotyledons</taxon>
        <taxon>Gunneridae</taxon>
        <taxon>Pentapetalae</taxon>
        <taxon>rosids</taxon>
        <taxon>fabids</taxon>
        <taxon>Fabales</taxon>
        <taxon>Quillajaceae</taxon>
        <taxon>Quillaja</taxon>
    </lineage>
</organism>
<evidence type="ECO:0000313" key="2">
    <source>
        <dbReference type="EMBL" id="KAJ7982510.1"/>
    </source>
</evidence>
<dbReference type="AlphaFoldDB" id="A0AAD7VNX2"/>
<name>A0AAD7VNX2_QUISA</name>
<accession>A0AAD7VNX2</accession>
<reference evidence="2 3" key="1">
    <citation type="journal article" date="2023" name="Science">
        <title>Elucidation of the pathway for biosynthesis of saponin adjuvants from the soapbark tree.</title>
        <authorList>
            <person name="Reed J."/>
            <person name="Orme A."/>
            <person name="El-Demerdash A."/>
            <person name="Owen C."/>
            <person name="Martin L.B.B."/>
            <person name="Misra R.C."/>
            <person name="Kikuchi S."/>
            <person name="Rejzek M."/>
            <person name="Martin A.C."/>
            <person name="Harkess A."/>
            <person name="Leebens-Mack J."/>
            <person name="Louveau T."/>
            <person name="Stephenson M.J."/>
            <person name="Osbourn A."/>
        </authorList>
    </citation>
    <scope>NUCLEOTIDE SEQUENCE [LARGE SCALE GENOMIC DNA]</scope>
    <source>
        <strain evidence="2">S10</strain>
    </source>
</reference>
<dbReference type="Proteomes" id="UP001163823">
    <property type="component" value="Chromosome 1"/>
</dbReference>
<dbReference type="EMBL" id="JARAOO010000001">
    <property type="protein sequence ID" value="KAJ7982510.1"/>
    <property type="molecule type" value="Genomic_DNA"/>
</dbReference>
<protein>
    <submittedName>
        <fullName evidence="2">Uncharacterized protein</fullName>
    </submittedName>
</protein>
<keyword evidence="3" id="KW-1185">Reference proteome</keyword>
<gene>
    <name evidence="2" type="ORF">O6P43_001626</name>
</gene>
<proteinExistence type="predicted"/>
<dbReference type="KEGG" id="qsa:O6P43_001626"/>
<feature type="region of interest" description="Disordered" evidence="1">
    <location>
        <begin position="61"/>
        <end position="85"/>
    </location>
</feature>